<proteinExistence type="predicted"/>
<sequence length="142" mass="14983">MKLQYRMSDMALPTLSDLTRQRSAQVLLVSIGLCVCSAIFFAFVSRVELLVSVLRWEYLALGLLVFSAVLAARDDGLFRAWLFAFALGAGFGIHLAGIGITGGQPGPLFRIAWGGVVGLSAALVLGTLGGSLGLGLKRLATK</sequence>
<dbReference type="Proteomes" id="UP000183894">
    <property type="component" value="Unassembled WGS sequence"/>
</dbReference>
<feature type="transmembrane region" description="Helical" evidence="1">
    <location>
        <begin position="112"/>
        <end position="136"/>
    </location>
</feature>
<evidence type="ECO:0000256" key="1">
    <source>
        <dbReference type="SAM" id="Phobius"/>
    </source>
</evidence>
<keyword evidence="1" id="KW-1133">Transmembrane helix</keyword>
<accession>A0A1H7T4B7</accession>
<organism evidence="2 3">
    <name type="scientific">Haloferax larsenii</name>
    <dbReference type="NCBI Taxonomy" id="302484"/>
    <lineage>
        <taxon>Archaea</taxon>
        <taxon>Methanobacteriati</taxon>
        <taxon>Methanobacteriota</taxon>
        <taxon>Stenosarchaea group</taxon>
        <taxon>Halobacteria</taxon>
        <taxon>Halobacteriales</taxon>
        <taxon>Haloferacaceae</taxon>
        <taxon>Haloferax</taxon>
    </lineage>
</organism>
<name>A0A1H7T4B7_HALLR</name>
<protein>
    <submittedName>
        <fullName evidence="2">Uncharacterized protein</fullName>
    </submittedName>
</protein>
<reference evidence="2 3" key="1">
    <citation type="submission" date="2016-10" db="EMBL/GenBank/DDBJ databases">
        <authorList>
            <person name="de Groot N.N."/>
        </authorList>
    </citation>
    <scope>NUCLEOTIDE SEQUENCE [LARGE SCALE GENOMIC DNA]</scope>
    <source>
        <strain evidence="2 3">CDM_5</strain>
    </source>
</reference>
<evidence type="ECO:0000313" key="3">
    <source>
        <dbReference type="Proteomes" id="UP000183894"/>
    </source>
</evidence>
<evidence type="ECO:0000313" key="2">
    <source>
        <dbReference type="EMBL" id="SEL79588.1"/>
    </source>
</evidence>
<dbReference type="OrthoDB" id="384528at2157"/>
<keyword evidence="1" id="KW-0812">Transmembrane</keyword>
<feature type="transmembrane region" description="Helical" evidence="1">
    <location>
        <begin position="56"/>
        <end position="73"/>
    </location>
</feature>
<feature type="transmembrane region" description="Helical" evidence="1">
    <location>
        <begin position="26"/>
        <end position="44"/>
    </location>
</feature>
<gene>
    <name evidence="2" type="ORF">SAMN04488691_10864</name>
</gene>
<dbReference type="EMBL" id="FOAD01000008">
    <property type="protein sequence ID" value="SEL79588.1"/>
    <property type="molecule type" value="Genomic_DNA"/>
</dbReference>
<dbReference type="AlphaFoldDB" id="A0A1H7T4B7"/>
<feature type="transmembrane region" description="Helical" evidence="1">
    <location>
        <begin position="80"/>
        <end position="100"/>
    </location>
</feature>
<keyword evidence="1" id="KW-0472">Membrane</keyword>